<comment type="caution">
    <text evidence="1">The sequence shown here is derived from an EMBL/GenBank/DDBJ whole genome shotgun (WGS) entry which is preliminary data.</text>
</comment>
<dbReference type="Proteomes" id="UP001320706">
    <property type="component" value="Unassembled WGS sequence"/>
</dbReference>
<evidence type="ECO:0000313" key="2">
    <source>
        <dbReference type="Proteomes" id="UP001320706"/>
    </source>
</evidence>
<sequence>MCFYLEFKYNCGKHSYYVEQGMCEAAMRKMVARDPNPKCVPPAGTRLREVLPSEHDCTKGCPPKIQGRAVLGEKGNSRTNFGYGGGGPNKKCAGTFSTTTTVGFIFAQKATFDDAVGGSRCCKTDLTTFGHARTPALQGKPQERA</sequence>
<gene>
    <name evidence="1" type="ORF">M8818_001548</name>
</gene>
<evidence type="ECO:0000313" key="1">
    <source>
        <dbReference type="EMBL" id="KAK8217295.1"/>
    </source>
</evidence>
<reference evidence="1" key="1">
    <citation type="submission" date="2024-02" db="EMBL/GenBank/DDBJ databases">
        <title>Metagenome Assembled Genome of Zalaria obscura JY119.</title>
        <authorList>
            <person name="Vighnesh L."/>
            <person name="Jagadeeshwari U."/>
            <person name="Venkata Ramana C."/>
            <person name="Sasikala C."/>
        </authorList>
    </citation>
    <scope>NUCLEOTIDE SEQUENCE</scope>
    <source>
        <strain evidence="1">JY119</strain>
    </source>
</reference>
<name>A0ACC3SKN5_9PEZI</name>
<protein>
    <submittedName>
        <fullName evidence="1">Uncharacterized protein</fullName>
    </submittedName>
</protein>
<accession>A0ACC3SKN5</accession>
<organism evidence="1 2">
    <name type="scientific">Zalaria obscura</name>
    <dbReference type="NCBI Taxonomy" id="2024903"/>
    <lineage>
        <taxon>Eukaryota</taxon>
        <taxon>Fungi</taxon>
        <taxon>Dikarya</taxon>
        <taxon>Ascomycota</taxon>
        <taxon>Pezizomycotina</taxon>
        <taxon>Dothideomycetes</taxon>
        <taxon>Dothideomycetidae</taxon>
        <taxon>Dothideales</taxon>
        <taxon>Zalariaceae</taxon>
        <taxon>Zalaria</taxon>
    </lineage>
</organism>
<keyword evidence="2" id="KW-1185">Reference proteome</keyword>
<proteinExistence type="predicted"/>
<dbReference type="EMBL" id="JAMKPW020000006">
    <property type="protein sequence ID" value="KAK8217295.1"/>
    <property type="molecule type" value="Genomic_DNA"/>
</dbReference>